<evidence type="ECO:0000313" key="3">
    <source>
        <dbReference type="Proteomes" id="UP001596392"/>
    </source>
</evidence>
<dbReference type="InterPro" id="IPR016181">
    <property type="entry name" value="Acyl_CoA_acyltransferase"/>
</dbReference>
<reference evidence="3" key="1">
    <citation type="journal article" date="2019" name="Int. J. Syst. Evol. Microbiol.">
        <title>The Global Catalogue of Microorganisms (GCM) 10K type strain sequencing project: providing services to taxonomists for standard genome sequencing and annotation.</title>
        <authorList>
            <consortium name="The Broad Institute Genomics Platform"/>
            <consortium name="The Broad Institute Genome Sequencing Center for Infectious Disease"/>
            <person name="Wu L."/>
            <person name="Ma J."/>
        </authorList>
    </citation>
    <scope>NUCLEOTIDE SEQUENCE [LARGE SCALE GENOMIC DNA]</scope>
    <source>
        <strain evidence="3">CGMCC 1.9106</strain>
    </source>
</reference>
<sequence length="169" mass="18411">MLMGEVALRPIDDSDLDALFELMRDPESVRMAAFTAKDPDDRAAFDAHMAKIRASPETINRAVTLDGRLVGSIASFVIEGDTEVTYWIDRSFWGQGIASRALALLLELNPVRPLFARAASDNTGSLKVLQKAGFAITGTEVAFANARNTEIEETILRLDEPARGHGGLH</sequence>
<keyword evidence="3" id="KW-1185">Reference proteome</keyword>
<dbReference type="PANTHER" id="PTHR43328:SF1">
    <property type="entry name" value="N-ACETYLTRANSFERASE DOMAIN-CONTAINING PROTEIN"/>
    <property type="match status" value="1"/>
</dbReference>
<comment type="caution">
    <text evidence="2">The sequence shown here is derived from an EMBL/GenBank/DDBJ whole genome shotgun (WGS) entry which is preliminary data.</text>
</comment>
<dbReference type="EC" id="2.3.-.-" evidence="2"/>
<gene>
    <name evidence="2" type="ORF">ACFQO7_05185</name>
</gene>
<evidence type="ECO:0000259" key="1">
    <source>
        <dbReference type="PROSITE" id="PS51186"/>
    </source>
</evidence>
<name>A0ABW2GSJ5_9ACTN</name>
<organism evidence="2 3">
    <name type="scientific">Catellatospora aurea</name>
    <dbReference type="NCBI Taxonomy" id="1337874"/>
    <lineage>
        <taxon>Bacteria</taxon>
        <taxon>Bacillati</taxon>
        <taxon>Actinomycetota</taxon>
        <taxon>Actinomycetes</taxon>
        <taxon>Micromonosporales</taxon>
        <taxon>Micromonosporaceae</taxon>
        <taxon>Catellatospora</taxon>
    </lineage>
</organism>
<proteinExistence type="predicted"/>
<keyword evidence="2" id="KW-0012">Acyltransferase</keyword>
<dbReference type="Gene3D" id="3.40.630.30">
    <property type="match status" value="1"/>
</dbReference>
<dbReference type="GO" id="GO:0016746">
    <property type="term" value="F:acyltransferase activity"/>
    <property type="evidence" value="ECO:0007669"/>
    <property type="project" value="UniProtKB-KW"/>
</dbReference>
<dbReference type="PROSITE" id="PS51186">
    <property type="entry name" value="GNAT"/>
    <property type="match status" value="1"/>
</dbReference>
<dbReference type="PANTHER" id="PTHR43328">
    <property type="entry name" value="ACETYLTRANSFERASE-RELATED"/>
    <property type="match status" value="1"/>
</dbReference>
<dbReference type="SUPFAM" id="SSF55729">
    <property type="entry name" value="Acyl-CoA N-acyltransferases (Nat)"/>
    <property type="match status" value="1"/>
</dbReference>
<keyword evidence="2" id="KW-0808">Transferase</keyword>
<feature type="domain" description="N-acetyltransferase" evidence="1">
    <location>
        <begin position="6"/>
        <end position="161"/>
    </location>
</feature>
<dbReference type="RefSeq" id="WP_376805302.1">
    <property type="nucleotide sequence ID" value="NZ_JBHTAC010000003.1"/>
</dbReference>
<protein>
    <submittedName>
        <fullName evidence="2">GNAT family N-acetyltransferase</fullName>
        <ecNumber evidence="2">2.3.-.-</ecNumber>
    </submittedName>
</protein>
<evidence type="ECO:0000313" key="2">
    <source>
        <dbReference type="EMBL" id="MFC7241869.1"/>
    </source>
</evidence>
<dbReference type="Pfam" id="PF13302">
    <property type="entry name" value="Acetyltransf_3"/>
    <property type="match status" value="1"/>
</dbReference>
<dbReference type="EMBL" id="JBHTAC010000003">
    <property type="protein sequence ID" value="MFC7241869.1"/>
    <property type="molecule type" value="Genomic_DNA"/>
</dbReference>
<accession>A0ABW2GSJ5</accession>
<dbReference type="InterPro" id="IPR000182">
    <property type="entry name" value="GNAT_dom"/>
</dbReference>
<dbReference type="Proteomes" id="UP001596392">
    <property type="component" value="Unassembled WGS sequence"/>
</dbReference>